<dbReference type="PROSITE" id="PS51194">
    <property type="entry name" value="HELICASE_CTER"/>
    <property type="match status" value="1"/>
</dbReference>
<evidence type="ECO:0000256" key="4">
    <source>
        <dbReference type="ARBA" id="ARBA00022741"/>
    </source>
</evidence>
<comment type="domain">
    <text evidence="11">The DBINO region is involved in binding to DNA.</text>
</comment>
<dbReference type="InterPro" id="IPR050520">
    <property type="entry name" value="INO80/SWR1_helicase"/>
</dbReference>
<dbReference type="InterPro" id="IPR027417">
    <property type="entry name" value="P-loop_NTPase"/>
</dbReference>
<dbReference type="GO" id="GO:0006281">
    <property type="term" value="P:DNA repair"/>
    <property type="evidence" value="ECO:0007669"/>
    <property type="project" value="UniProtKB-UniRule"/>
</dbReference>
<dbReference type="PROSITE" id="PS00018">
    <property type="entry name" value="EF_HAND_1"/>
    <property type="match status" value="1"/>
</dbReference>
<keyword evidence="18" id="KW-1185">Reference proteome</keyword>
<feature type="signal peptide" evidence="13">
    <location>
        <begin position="1"/>
        <end position="16"/>
    </location>
</feature>
<name>A0AAV6UEU1_9ARAC</name>
<dbReference type="EC" id="3.6.4.-" evidence="11"/>
<feature type="compositionally biased region" description="Polar residues" evidence="12">
    <location>
        <begin position="1292"/>
        <end position="1309"/>
    </location>
</feature>
<evidence type="ECO:0000259" key="16">
    <source>
        <dbReference type="PROSITE" id="PS51413"/>
    </source>
</evidence>
<dbReference type="PROSITE" id="PS51192">
    <property type="entry name" value="HELICASE_ATP_BIND_1"/>
    <property type="match status" value="1"/>
</dbReference>
<dbReference type="Proteomes" id="UP000827092">
    <property type="component" value="Unassembled WGS sequence"/>
</dbReference>
<feature type="compositionally biased region" description="Basic and acidic residues" evidence="12">
    <location>
        <begin position="1263"/>
        <end position="1280"/>
    </location>
</feature>
<feature type="compositionally biased region" description="Basic and acidic residues" evidence="12">
    <location>
        <begin position="178"/>
        <end position="188"/>
    </location>
</feature>
<organism evidence="17 18">
    <name type="scientific">Oedothorax gibbosus</name>
    <dbReference type="NCBI Taxonomy" id="931172"/>
    <lineage>
        <taxon>Eukaryota</taxon>
        <taxon>Metazoa</taxon>
        <taxon>Ecdysozoa</taxon>
        <taxon>Arthropoda</taxon>
        <taxon>Chelicerata</taxon>
        <taxon>Arachnida</taxon>
        <taxon>Araneae</taxon>
        <taxon>Araneomorphae</taxon>
        <taxon>Entelegynae</taxon>
        <taxon>Araneoidea</taxon>
        <taxon>Linyphiidae</taxon>
        <taxon>Erigoninae</taxon>
        <taxon>Oedothorax</taxon>
    </lineage>
</organism>
<proteinExistence type="inferred from homology"/>
<dbReference type="GO" id="GO:0031011">
    <property type="term" value="C:Ino80 complex"/>
    <property type="evidence" value="ECO:0007669"/>
    <property type="project" value="UniProtKB-UniRule"/>
</dbReference>
<feature type="compositionally biased region" description="Gly residues" evidence="12">
    <location>
        <begin position="1387"/>
        <end position="1397"/>
    </location>
</feature>
<keyword evidence="9 11" id="KW-0234">DNA repair</keyword>
<feature type="compositionally biased region" description="Basic residues" evidence="12">
    <location>
        <begin position="161"/>
        <end position="177"/>
    </location>
</feature>
<dbReference type="SUPFAM" id="SSF52540">
    <property type="entry name" value="P-loop containing nucleoside triphosphate hydrolases"/>
    <property type="match status" value="2"/>
</dbReference>
<comment type="subunit">
    <text evidence="11">Component of the INO80 chromatin-remodeling complex.</text>
</comment>
<keyword evidence="5 11" id="KW-0227">DNA damage</keyword>
<keyword evidence="13" id="KW-0732">Signal</keyword>
<dbReference type="PANTHER" id="PTHR45685:SF2">
    <property type="entry name" value="CHROMATIN-REMODELING ATPASE INO80"/>
    <property type="match status" value="1"/>
</dbReference>
<dbReference type="Gene3D" id="3.40.50.10810">
    <property type="entry name" value="Tandem AAA-ATPase domain"/>
    <property type="match status" value="1"/>
</dbReference>
<dbReference type="SMART" id="SM00487">
    <property type="entry name" value="DEXDc"/>
    <property type="match status" value="1"/>
</dbReference>
<reference evidence="17 18" key="1">
    <citation type="journal article" date="2022" name="Nat. Ecol. Evol.">
        <title>A masculinizing supergene underlies an exaggerated male reproductive morph in a spider.</title>
        <authorList>
            <person name="Hendrickx F."/>
            <person name="De Corte Z."/>
            <person name="Sonet G."/>
            <person name="Van Belleghem S.M."/>
            <person name="Kostlbacher S."/>
            <person name="Vangestel C."/>
        </authorList>
    </citation>
    <scope>NUCLEOTIDE SEQUENCE [LARGE SCALE GENOMIC DNA]</scope>
    <source>
        <strain evidence="17">W744_W776</strain>
    </source>
</reference>
<dbReference type="InterPro" id="IPR020838">
    <property type="entry name" value="DBINO"/>
</dbReference>
<dbReference type="Pfam" id="PF00176">
    <property type="entry name" value="SNF2-rel_dom"/>
    <property type="match status" value="1"/>
</dbReference>
<feature type="domain" description="DBINO" evidence="16">
    <location>
        <begin position="236"/>
        <end position="361"/>
    </location>
</feature>
<dbReference type="PROSITE" id="PS51413">
    <property type="entry name" value="DBINO"/>
    <property type="match status" value="1"/>
</dbReference>
<keyword evidence="4" id="KW-0547">Nucleotide-binding</keyword>
<protein>
    <recommendedName>
        <fullName evidence="3 11">Chromatin-remodeling ATPase INO80</fullName>
        <ecNumber evidence="11">3.6.4.-</ecNumber>
    </recommendedName>
</protein>
<dbReference type="Pfam" id="PF13892">
    <property type="entry name" value="DBINO"/>
    <property type="match status" value="1"/>
</dbReference>
<dbReference type="PANTHER" id="PTHR45685">
    <property type="entry name" value="HELICASE SRCAP-RELATED"/>
    <property type="match status" value="1"/>
</dbReference>
<comment type="caution">
    <text evidence="17">The sequence shown here is derived from an EMBL/GenBank/DDBJ whole genome shotgun (WGS) entry which is preliminary data.</text>
</comment>
<dbReference type="GO" id="GO:0042393">
    <property type="term" value="F:histone binding"/>
    <property type="evidence" value="ECO:0007669"/>
    <property type="project" value="TreeGrafter"/>
</dbReference>
<dbReference type="CDD" id="cd18793">
    <property type="entry name" value="SF2_C_SNF"/>
    <property type="match status" value="1"/>
</dbReference>
<sequence>MTLAFAILLIIKLQTSILMEKSFQGCSLILRNGYESQSENENVDDGSHSDYEMDTEIFKEKFNYKQERRCDRLRLYNFSKVKKNRVWLKDILLSDSSDSDDSDSITEEDLHEMLKLHKLQKASQKEFHNNPELRQFQYYGSGLLSNYDKFHDNQKLVLGSKKLKDKKNEKKKVKLKKKSDGKSSKDDQGSGSSSKKSQGKGHKGDDASDHPVQKHHSKKKSSVNHEAVMNMKRKRLWVAIGKKEIGRAQKQLFAAHKETLTVAKKLAQACQREVRKSTLVSQKLVKDIPTRARRLTKEMMLYWKRYEKVEKEHRKRAEKEAQEQLRLDIELREAKRQQRKLNFLITQTELYAHFMSRKITGQDVQEEQILRQLDEPKNELNSSLTFLKDDDNYDPEKMKAKALKNADDAYKVHVNKTTAFDAVLPPVIKKEPSIQDEFDENFKFTNPSINVEEEHSQPPLFVGKLKSYQLKGMNWLYSLYDKGINGILADEMGLGKTVQTIAFLATLIKAQGIWGPFLVIAPASTLHNWQQEFAKFVPKFKVLPYWGNTTDRKVLRKFWSQTDLHTANASFHVLITSYQLVVQDVKYFQRIKWQYMVLDEAQAIKSTSSQRWKILLAFNCRNRLLLTGTPIQNSMAELWALLHFIMPSLFDSHDEFNEWFSKDIESHAENKSIIDEKHLSRLHKILMPFMLRRVKKDVENELSDKIEILVYCPLTRRQKMLYENLRKKISIDDLMQSSSTLSSSSQSATSSLMNLVMQFRKVCNHPDLFEKREVKSPFFTKSLLYILPKLLYREGLLSMNNSEKQRVASQMFGIYNPNHIHQSLFPSNVDDKYSLKDCSFSFMRFMGLSTGEISQIFLCGLVARWISAYLMWKSAYRIRYNTVWKESSTSKYLEQSDLVICPLFRVNKLQNSNCAFEPVFTSLVNPVYAFTDEHIYPIKTVYKTQNAFTTDSSLTKQETVFSERSACPLLIRPCMPSSPPNFLTNMSTKVLSDPLTIYSPDRSAEYWVTRTKNCGSVQGLRTMLYGKPDITPVRLKHQSQLFYPPSLGGINAVRPQNGWSKIVIPGKGTIVTDSGKLKVLDDLLTRLKAGDHRVLIYSQMTRMIDLLEDYMCYRKHTYMRLDGSSKIADRRDMVADFQNRSDIFVFLLSTRAGGLGINLTAADTVIFYDSDWNPTVDQQAMDRAHRLGQTKQVTVYRLVCQGSIEERILQRAREKSEIQRMVISGGSFKPDTLKPKEVVSLLLDDDELEKKFRIRQEEKKQMEKLNLDRKKRPENFGDSKRGRKKKKADGTDASTLVNNQDADSLQSIDSIPPSPYSEHSAGTFPAVPDESSSEGPLVVDDSSPSSTPVPFSMNLFGSSSSFEESAATLLKKRGSGRGRGRPRGSRGGRGNGRGRGTGLSMAAAELAGAQAGKSAAFAAYSSVAAAKPVEKGSLFRGQRGNVRSGSTQAVKYLASRGRGAYKGINSALPTQSISLGFYMPGPQLQGP</sequence>
<comment type="subcellular location">
    <subcellularLocation>
        <location evidence="1 11">Nucleus</location>
    </subcellularLocation>
</comment>
<evidence type="ECO:0000256" key="1">
    <source>
        <dbReference type="ARBA" id="ARBA00004123"/>
    </source>
</evidence>
<evidence type="ECO:0000256" key="5">
    <source>
        <dbReference type="ARBA" id="ARBA00022763"/>
    </source>
</evidence>
<dbReference type="InterPro" id="IPR001650">
    <property type="entry name" value="Helicase_C-like"/>
</dbReference>
<feature type="compositionally biased region" description="Basic residues" evidence="12">
    <location>
        <begin position="1370"/>
        <end position="1386"/>
    </location>
</feature>
<dbReference type="InterPro" id="IPR049730">
    <property type="entry name" value="SNF2/RAD54-like_C"/>
</dbReference>
<feature type="compositionally biased region" description="Low complexity" evidence="12">
    <location>
        <begin position="1338"/>
        <end position="1351"/>
    </location>
</feature>
<evidence type="ECO:0000256" key="8">
    <source>
        <dbReference type="ARBA" id="ARBA00023125"/>
    </source>
</evidence>
<dbReference type="InterPro" id="IPR018247">
    <property type="entry name" value="EF_Hand_1_Ca_BS"/>
</dbReference>
<evidence type="ECO:0000256" key="2">
    <source>
        <dbReference type="ARBA" id="ARBA00007025"/>
    </source>
</evidence>
<evidence type="ECO:0000313" key="18">
    <source>
        <dbReference type="Proteomes" id="UP000827092"/>
    </source>
</evidence>
<feature type="region of interest" description="Disordered" evidence="12">
    <location>
        <begin position="161"/>
        <end position="228"/>
    </location>
</feature>
<dbReference type="InterPro" id="IPR000330">
    <property type="entry name" value="SNF2_N"/>
</dbReference>
<evidence type="ECO:0000256" key="7">
    <source>
        <dbReference type="ARBA" id="ARBA00022840"/>
    </source>
</evidence>
<dbReference type="InterPro" id="IPR038718">
    <property type="entry name" value="SNF2-like_sf"/>
</dbReference>
<evidence type="ECO:0000256" key="10">
    <source>
        <dbReference type="ARBA" id="ARBA00023242"/>
    </source>
</evidence>
<dbReference type="GO" id="GO:0003677">
    <property type="term" value="F:DNA binding"/>
    <property type="evidence" value="ECO:0007669"/>
    <property type="project" value="UniProtKB-UniRule"/>
</dbReference>
<feature type="chain" id="PRO_5043843265" description="Chromatin-remodeling ATPase INO80" evidence="13">
    <location>
        <begin position="17"/>
        <end position="1487"/>
    </location>
</feature>
<evidence type="ECO:0000256" key="3">
    <source>
        <dbReference type="ARBA" id="ARBA00019805"/>
    </source>
</evidence>
<evidence type="ECO:0000256" key="12">
    <source>
        <dbReference type="SAM" id="MobiDB-lite"/>
    </source>
</evidence>
<dbReference type="SMART" id="SM00490">
    <property type="entry name" value="HELICc"/>
    <property type="match status" value="1"/>
</dbReference>
<feature type="compositionally biased region" description="Basic residues" evidence="12">
    <location>
        <begin position="213"/>
        <end position="222"/>
    </location>
</feature>
<dbReference type="GO" id="GO:0005524">
    <property type="term" value="F:ATP binding"/>
    <property type="evidence" value="ECO:0007669"/>
    <property type="project" value="UniProtKB-UniRule"/>
</dbReference>
<keyword evidence="8 11" id="KW-0238">DNA-binding</keyword>
<evidence type="ECO:0000259" key="14">
    <source>
        <dbReference type="PROSITE" id="PS51192"/>
    </source>
</evidence>
<accession>A0AAV6UEU1</accession>
<evidence type="ECO:0000259" key="15">
    <source>
        <dbReference type="PROSITE" id="PS51194"/>
    </source>
</evidence>
<dbReference type="EMBL" id="JAFNEN010000477">
    <property type="protein sequence ID" value="KAG8182171.1"/>
    <property type="molecule type" value="Genomic_DNA"/>
</dbReference>
<feature type="domain" description="Helicase ATP-binding" evidence="14">
    <location>
        <begin position="477"/>
        <end position="648"/>
    </location>
</feature>
<dbReference type="FunFam" id="3.40.50.300:FF:001304">
    <property type="entry name" value="DNA helicase INO80"/>
    <property type="match status" value="1"/>
</dbReference>
<evidence type="ECO:0000313" key="17">
    <source>
        <dbReference type="EMBL" id="KAG8182171.1"/>
    </source>
</evidence>
<feature type="domain" description="Helicase C-terminal" evidence="15">
    <location>
        <begin position="1079"/>
        <end position="1236"/>
    </location>
</feature>
<keyword evidence="10" id="KW-0539">Nucleus</keyword>
<evidence type="ECO:0000256" key="6">
    <source>
        <dbReference type="ARBA" id="ARBA00022801"/>
    </source>
</evidence>
<evidence type="ECO:0000256" key="13">
    <source>
        <dbReference type="SAM" id="SignalP"/>
    </source>
</evidence>
<comment type="similarity">
    <text evidence="2 11">Belongs to the SNF2/RAD54 helicase family.</text>
</comment>
<dbReference type="GO" id="GO:0006338">
    <property type="term" value="P:chromatin remodeling"/>
    <property type="evidence" value="ECO:0007669"/>
    <property type="project" value="UniProtKB-UniRule"/>
</dbReference>
<keyword evidence="6 11" id="KW-0378">Hydrolase</keyword>
<dbReference type="InterPro" id="IPR014001">
    <property type="entry name" value="Helicase_ATP-bd"/>
</dbReference>
<feature type="region of interest" description="Disordered" evidence="12">
    <location>
        <begin position="1366"/>
        <end position="1398"/>
    </location>
</feature>
<evidence type="ECO:0000256" key="9">
    <source>
        <dbReference type="ARBA" id="ARBA00023204"/>
    </source>
</evidence>
<keyword evidence="7 11" id="KW-0067">ATP-binding</keyword>
<dbReference type="GO" id="GO:0016887">
    <property type="term" value="F:ATP hydrolysis activity"/>
    <property type="evidence" value="ECO:0007669"/>
    <property type="project" value="TreeGrafter"/>
</dbReference>
<dbReference type="Pfam" id="PF00271">
    <property type="entry name" value="Helicase_C"/>
    <property type="match status" value="1"/>
</dbReference>
<gene>
    <name evidence="17" type="ORF">JTE90_017122</name>
</gene>
<comment type="catalytic activity">
    <reaction evidence="11">
        <text>ATP + H2O = ADP + phosphate + H(+)</text>
        <dbReference type="Rhea" id="RHEA:13065"/>
        <dbReference type="ChEBI" id="CHEBI:15377"/>
        <dbReference type="ChEBI" id="CHEBI:15378"/>
        <dbReference type="ChEBI" id="CHEBI:30616"/>
        <dbReference type="ChEBI" id="CHEBI:43474"/>
        <dbReference type="ChEBI" id="CHEBI:456216"/>
    </reaction>
</comment>
<dbReference type="FunFam" id="3.40.50.10810:FF:000006">
    <property type="entry name" value="Putative DNA helicase INO80"/>
    <property type="match status" value="1"/>
</dbReference>
<feature type="region of interest" description="Disordered" evidence="12">
    <location>
        <begin position="1263"/>
        <end position="1351"/>
    </location>
</feature>
<evidence type="ECO:0000256" key="11">
    <source>
        <dbReference type="RuleBase" id="RU368001"/>
    </source>
</evidence>
<comment type="function">
    <text evidence="11">ATPase component of the INO80 complex which remodels chromatin by shifting nucleosomes and is involved in DNA repair.</text>
</comment>
<dbReference type="Gene3D" id="3.40.50.300">
    <property type="entry name" value="P-loop containing nucleotide triphosphate hydrolases"/>
    <property type="match status" value="2"/>
</dbReference>
<feature type="compositionally biased region" description="Basic and acidic residues" evidence="12">
    <location>
        <begin position="202"/>
        <end position="212"/>
    </location>
</feature>